<organism evidence="2 3">
    <name type="scientific">Colletotrichum karsti</name>
    <dbReference type="NCBI Taxonomy" id="1095194"/>
    <lineage>
        <taxon>Eukaryota</taxon>
        <taxon>Fungi</taxon>
        <taxon>Dikarya</taxon>
        <taxon>Ascomycota</taxon>
        <taxon>Pezizomycotina</taxon>
        <taxon>Sordariomycetes</taxon>
        <taxon>Hypocreomycetidae</taxon>
        <taxon>Glomerellales</taxon>
        <taxon>Glomerellaceae</taxon>
        <taxon>Colletotrichum</taxon>
        <taxon>Colletotrichum boninense species complex</taxon>
    </lineage>
</organism>
<evidence type="ECO:0000259" key="1">
    <source>
        <dbReference type="Pfam" id="PF06985"/>
    </source>
</evidence>
<accession>A0A9P6LGX9</accession>
<gene>
    <name evidence="2" type="ORF">CkaCkLH20_09478</name>
</gene>
<dbReference type="InterPro" id="IPR052895">
    <property type="entry name" value="HetReg/Transcr_Mod"/>
</dbReference>
<feature type="domain" description="Heterokaryon incompatibility" evidence="1">
    <location>
        <begin position="12"/>
        <end position="139"/>
    </location>
</feature>
<dbReference type="PANTHER" id="PTHR24148:SF73">
    <property type="entry name" value="HET DOMAIN PROTEIN (AFU_ORTHOLOGUE AFUA_8G01020)"/>
    <property type="match status" value="1"/>
</dbReference>
<reference evidence="2" key="1">
    <citation type="submission" date="2020-03" db="EMBL/GenBank/DDBJ databases">
        <authorList>
            <person name="He L."/>
        </authorList>
    </citation>
    <scope>NUCLEOTIDE SEQUENCE</scope>
    <source>
        <strain evidence="2">CkLH20</strain>
    </source>
</reference>
<comment type="caution">
    <text evidence="2">The sequence shown here is derived from an EMBL/GenBank/DDBJ whole genome shotgun (WGS) entry which is preliminary data.</text>
</comment>
<name>A0A9P6LGX9_9PEZI</name>
<proteinExistence type="predicted"/>
<dbReference type="GeneID" id="62165267"/>
<dbReference type="Proteomes" id="UP000781932">
    <property type="component" value="Unassembled WGS sequence"/>
</dbReference>
<reference evidence="2" key="2">
    <citation type="submission" date="2020-11" db="EMBL/GenBank/DDBJ databases">
        <title>Whole genome sequencing of Colletotrichum sp.</title>
        <authorList>
            <person name="Li H."/>
        </authorList>
    </citation>
    <scope>NUCLEOTIDE SEQUENCE</scope>
    <source>
        <strain evidence="2">CkLH20</strain>
    </source>
</reference>
<evidence type="ECO:0000313" key="2">
    <source>
        <dbReference type="EMBL" id="KAF9872968.1"/>
    </source>
</evidence>
<dbReference type="RefSeq" id="XP_038742429.1">
    <property type="nucleotide sequence ID" value="XM_038892193.1"/>
</dbReference>
<keyword evidence="3" id="KW-1185">Reference proteome</keyword>
<dbReference type="AlphaFoldDB" id="A0A9P6LGX9"/>
<dbReference type="EMBL" id="JAATWM020000034">
    <property type="protein sequence ID" value="KAF9872968.1"/>
    <property type="molecule type" value="Genomic_DNA"/>
</dbReference>
<dbReference type="PANTHER" id="PTHR24148">
    <property type="entry name" value="ANKYRIN REPEAT DOMAIN-CONTAINING PROTEIN 39 HOMOLOG-RELATED"/>
    <property type="match status" value="1"/>
</dbReference>
<sequence>MEVEFCDTSRPYAALSYAWGNDPDTECITVNGLPFMARKNLCLSLQRLRKEDEDIVIWVDSICINQDDMVEKGVQIAQMNMIYGGATLVTIWLGEESPSSGMAMSLLDDCTTLLKEDDIVQRIVQNKTEAQALTELLQRP</sequence>
<protein>
    <recommendedName>
        <fullName evidence="1">Heterokaryon incompatibility domain-containing protein</fullName>
    </recommendedName>
</protein>
<dbReference type="Pfam" id="PF06985">
    <property type="entry name" value="HET"/>
    <property type="match status" value="1"/>
</dbReference>
<dbReference type="OrthoDB" id="194358at2759"/>
<dbReference type="InterPro" id="IPR010730">
    <property type="entry name" value="HET"/>
</dbReference>
<evidence type="ECO:0000313" key="3">
    <source>
        <dbReference type="Proteomes" id="UP000781932"/>
    </source>
</evidence>